<accession>A0A2D2AVE6</accession>
<dbReference type="EMBL" id="CP024201">
    <property type="protein sequence ID" value="ATQ41966.1"/>
    <property type="molecule type" value="Genomic_DNA"/>
</dbReference>
<evidence type="ECO:0000313" key="9">
    <source>
        <dbReference type="EMBL" id="ATQ41966.1"/>
    </source>
</evidence>
<evidence type="ECO:0000256" key="4">
    <source>
        <dbReference type="ARBA" id="ARBA00022679"/>
    </source>
</evidence>
<reference evidence="9 10" key="1">
    <citation type="submission" date="2017-10" db="EMBL/GenBank/DDBJ databases">
        <title>Genome sequence of Caulobacter mirabilis FWC38.</title>
        <authorList>
            <person name="Fiebig A."/>
            <person name="Crosson S."/>
        </authorList>
    </citation>
    <scope>NUCLEOTIDE SEQUENCE [LARGE SCALE GENOMIC DNA]</scope>
    <source>
        <strain evidence="9 10">FWC 38</strain>
    </source>
</reference>
<evidence type="ECO:0000259" key="8">
    <source>
        <dbReference type="PROSITE" id="PS50109"/>
    </source>
</evidence>
<dbReference type="KEGG" id="cmb:CSW64_05840"/>
<evidence type="ECO:0000256" key="5">
    <source>
        <dbReference type="ARBA" id="ARBA00022777"/>
    </source>
</evidence>
<dbReference type="SMART" id="SM00388">
    <property type="entry name" value="HisKA"/>
    <property type="match status" value="1"/>
</dbReference>
<gene>
    <name evidence="9" type="ORF">CSW64_05840</name>
</gene>
<dbReference type="OrthoDB" id="9801651at2"/>
<evidence type="ECO:0000256" key="2">
    <source>
        <dbReference type="ARBA" id="ARBA00012438"/>
    </source>
</evidence>
<dbReference type="PANTHER" id="PTHR43711:SF1">
    <property type="entry name" value="HISTIDINE KINASE 1"/>
    <property type="match status" value="1"/>
</dbReference>
<dbReference type="EC" id="2.7.13.3" evidence="2"/>
<feature type="region of interest" description="Disordered" evidence="7">
    <location>
        <begin position="1"/>
        <end position="20"/>
    </location>
</feature>
<dbReference type="SUPFAM" id="SSF55874">
    <property type="entry name" value="ATPase domain of HSP90 chaperone/DNA topoisomerase II/histidine kinase"/>
    <property type="match status" value="1"/>
</dbReference>
<dbReference type="Gene3D" id="3.30.565.10">
    <property type="entry name" value="Histidine kinase-like ATPase, C-terminal domain"/>
    <property type="match status" value="1"/>
</dbReference>
<evidence type="ECO:0000256" key="1">
    <source>
        <dbReference type="ARBA" id="ARBA00000085"/>
    </source>
</evidence>
<dbReference type="GO" id="GO:0000155">
    <property type="term" value="F:phosphorelay sensor kinase activity"/>
    <property type="evidence" value="ECO:0007669"/>
    <property type="project" value="InterPro"/>
</dbReference>
<dbReference type="RefSeq" id="WP_099621222.1">
    <property type="nucleotide sequence ID" value="NZ_CP024201.1"/>
</dbReference>
<dbReference type="PANTHER" id="PTHR43711">
    <property type="entry name" value="TWO-COMPONENT HISTIDINE KINASE"/>
    <property type="match status" value="1"/>
</dbReference>
<dbReference type="InterPro" id="IPR003661">
    <property type="entry name" value="HisK_dim/P_dom"/>
</dbReference>
<dbReference type="SMART" id="SM00387">
    <property type="entry name" value="HATPase_c"/>
    <property type="match status" value="1"/>
</dbReference>
<dbReference type="CDD" id="cd00082">
    <property type="entry name" value="HisKA"/>
    <property type="match status" value="1"/>
</dbReference>
<protein>
    <recommendedName>
        <fullName evidence="2">histidine kinase</fullName>
        <ecNumber evidence="2">2.7.13.3</ecNumber>
    </recommendedName>
</protein>
<keyword evidence="6" id="KW-0902">Two-component regulatory system</keyword>
<evidence type="ECO:0000256" key="6">
    <source>
        <dbReference type="ARBA" id="ARBA00023012"/>
    </source>
</evidence>
<keyword evidence="5 9" id="KW-0418">Kinase</keyword>
<dbReference type="Proteomes" id="UP000228945">
    <property type="component" value="Chromosome"/>
</dbReference>
<dbReference type="InterPro" id="IPR003594">
    <property type="entry name" value="HATPase_dom"/>
</dbReference>
<evidence type="ECO:0000256" key="3">
    <source>
        <dbReference type="ARBA" id="ARBA00022553"/>
    </source>
</evidence>
<sequence>MPQTARRPEDIPRADEDRRETTLVERAATLDEAKRAFLRTASHELRTPLNAIIGFSEIIAGELYGPLGAPQYRQYAEHVRDSGYRLLKLVNQVLEVARLQGQPVDIVPRPVALDHALDDVRDQLKGDLTERQATLAVADDGALPSVFADPKGLRTLLANLIQNAALYGPVGGVIEISATPRGETVEIAIRDHGDGVDPAEIPRMMNPFEQGDNALSRSTQGAGLGLPIAVLLAEAMSGRLWLEPAVGGGLRACVVLPAA</sequence>
<organism evidence="9 10">
    <name type="scientific">Caulobacter mirabilis</name>
    <dbReference type="NCBI Taxonomy" id="69666"/>
    <lineage>
        <taxon>Bacteria</taxon>
        <taxon>Pseudomonadati</taxon>
        <taxon>Pseudomonadota</taxon>
        <taxon>Alphaproteobacteria</taxon>
        <taxon>Caulobacterales</taxon>
        <taxon>Caulobacteraceae</taxon>
        <taxon>Caulobacter</taxon>
    </lineage>
</organism>
<dbReference type="InterPro" id="IPR036890">
    <property type="entry name" value="HATPase_C_sf"/>
</dbReference>
<dbReference type="Pfam" id="PF02518">
    <property type="entry name" value="HATPase_c"/>
    <property type="match status" value="1"/>
</dbReference>
<dbReference type="PRINTS" id="PR00344">
    <property type="entry name" value="BCTRLSENSOR"/>
</dbReference>
<dbReference type="InterPro" id="IPR005467">
    <property type="entry name" value="His_kinase_dom"/>
</dbReference>
<dbReference type="AlphaFoldDB" id="A0A2D2AVE6"/>
<dbReference type="SUPFAM" id="SSF47384">
    <property type="entry name" value="Homodimeric domain of signal transducing histidine kinase"/>
    <property type="match status" value="1"/>
</dbReference>
<dbReference type="InterPro" id="IPR050736">
    <property type="entry name" value="Sensor_HK_Regulatory"/>
</dbReference>
<dbReference type="InterPro" id="IPR036097">
    <property type="entry name" value="HisK_dim/P_sf"/>
</dbReference>
<feature type="domain" description="Histidine kinase" evidence="8">
    <location>
        <begin position="40"/>
        <end position="259"/>
    </location>
</feature>
<dbReference type="PROSITE" id="PS50109">
    <property type="entry name" value="HIS_KIN"/>
    <property type="match status" value="1"/>
</dbReference>
<evidence type="ECO:0000256" key="7">
    <source>
        <dbReference type="SAM" id="MobiDB-lite"/>
    </source>
</evidence>
<dbReference type="Pfam" id="PF00512">
    <property type="entry name" value="HisKA"/>
    <property type="match status" value="1"/>
</dbReference>
<keyword evidence="3" id="KW-0597">Phosphoprotein</keyword>
<proteinExistence type="predicted"/>
<comment type="catalytic activity">
    <reaction evidence="1">
        <text>ATP + protein L-histidine = ADP + protein N-phospho-L-histidine.</text>
        <dbReference type="EC" id="2.7.13.3"/>
    </reaction>
</comment>
<name>A0A2D2AVE6_9CAUL</name>
<dbReference type="InterPro" id="IPR004358">
    <property type="entry name" value="Sig_transdc_His_kin-like_C"/>
</dbReference>
<keyword evidence="10" id="KW-1185">Reference proteome</keyword>
<evidence type="ECO:0000313" key="10">
    <source>
        <dbReference type="Proteomes" id="UP000228945"/>
    </source>
</evidence>
<keyword evidence="4" id="KW-0808">Transferase</keyword>
<dbReference type="Gene3D" id="1.10.287.130">
    <property type="match status" value="1"/>
</dbReference>